<dbReference type="OrthoDB" id="10254221at2759"/>
<dbReference type="SUPFAM" id="SSF51735">
    <property type="entry name" value="NAD(P)-binding Rossmann-fold domains"/>
    <property type="match status" value="1"/>
</dbReference>
<dbReference type="PANTHER" id="PTHR43162:SF1">
    <property type="entry name" value="PRESTALK A DIFFERENTIATION PROTEIN A"/>
    <property type="match status" value="1"/>
</dbReference>
<dbReference type="AlphaFoldDB" id="A0A1Y1XYI4"/>
<evidence type="ECO:0000313" key="3">
    <source>
        <dbReference type="Proteomes" id="UP000193498"/>
    </source>
</evidence>
<feature type="domain" description="NmrA-like" evidence="1">
    <location>
        <begin position="2"/>
        <end position="259"/>
    </location>
</feature>
<proteinExistence type="predicted"/>
<evidence type="ECO:0000259" key="1">
    <source>
        <dbReference type="Pfam" id="PF05368"/>
    </source>
</evidence>
<dbReference type="EMBL" id="MCFE01000359">
    <property type="protein sequence ID" value="ORX90799.1"/>
    <property type="molecule type" value="Genomic_DNA"/>
</dbReference>
<dbReference type="InterPro" id="IPR008030">
    <property type="entry name" value="NmrA-like"/>
</dbReference>
<dbReference type="Gene3D" id="3.40.50.720">
    <property type="entry name" value="NAD(P)-binding Rossmann-like Domain"/>
    <property type="match status" value="1"/>
</dbReference>
<organism evidence="2 3">
    <name type="scientific">Basidiobolus meristosporus CBS 931.73</name>
    <dbReference type="NCBI Taxonomy" id="1314790"/>
    <lineage>
        <taxon>Eukaryota</taxon>
        <taxon>Fungi</taxon>
        <taxon>Fungi incertae sedis</taxon>
        <taxon>Zoopagomycota</taxon>
        <taxon>Entomophthoromycotina</taxon>
        <taxon>Basidiobolomycetes</taxon>
        <taxon>Basidiobolales</taxon>
        <taxon>Basidiobolaceae</taxon>
        <taxon>Basidiobolus</taxon>
    </lineage>
</organism>
<gene>
    <name evidence="2" type="ORF">K493DRAFT_380070</name>
</gene>
<dbReference type="InterPro" id="IPR036291">
    <property type="entry name" value="NAD(P)-bd_dom_sf"/>
</dbReference>
<dbReference type="STRING" id="1314790.A0A1Y1XYI4"/>
<keyword evidence="3" id="KW-1185">Reference proteome</keyword>
<evidence type="ECO:0000313" key="2">
    <source>
        <dbReference type="EMBL" id="ORX90799.1"/>
    </source>
</evidence>
<sequence length="288" mass="32280">MEKIYIIGATGNIGQQVVKTLLSKGIEITVFARNEEKVKGLFGESKNLTFVQGDYDSLEGYASTIQGHSRLFLVLSDFKKMAQAASNFAKLAYDAGVTQIVHVSSFLVSFPWRAHSIGAIHRQAEEAIFGIQNRGSYVALRPAGFYTNQFWGDNHTIQKESTIFGSVGRNLKLSWISIGDIADLATVIMQEPLEKHYDAVYEMASEAISESERADIFSKALGKPITYTRVEPEITYKKFLSLGFPHNIAYNLASFEDEYKTTPGLSILLGRKPESFQDWVEFNKSRFM</sequence>
<name>A0A1Y1XYI4_9FUNG</name>
<dbReference type="Proteomes" id="UP000193498">
    <property type="component" value="Unassembled WGS sequence"/>
</dbReference>
<reference evidence="2 3" key="1">
    <citation type="submission" date="2016-07" db="EMBL/GenBank/DDBJ databases">
        <title>Pervasive Adenine N6-methylation of Active Genes in Fungi.</title>
        <authorList>
            <consortium name="DOE Joint Genome Institute"/>
            <person name="Mondo S.J."/>
            <person name="Dannebaum R.O."/>
            <person name="Kuo R.C."/>
            <person name="Labutti K."/>
            <person name="Haridas S."/>
            <person name="Kuo A."/>
            <person name="Salamov A."/>
            <person name="Ahrendt S.R."/>
            <person name="Lipzen A."/>
            <person name="Sullivan W."/>
            <person name="Andreopoulos W.B."/>
            <person name="Clum A."/>
            <person name="Lindquist E."/>
            <person name="Daum C."/>
            <person name="Ramamoorthy G.K."/>
            <person name="Gryganskyi A."/>
            <person name="Culley D."/>
            <person name="Magnuson J.K."/>
            <person name="James T.Y."/>
            <person name="O'Malley M.A."/>
            <person name="Stajich J.E."/>
            <person name="Spatafora J.W."/>
            <person name="Visel A."/>
            <person name="Grigoriev I.V."/>
        </authorList>
    </citation>
    <scope>NUCLEOTIDE SEQUENCE [LARGE SCALE GENOMIC DNA]</scope>
    <source>
        <strain evidence="2 3">CBS 931.73</strain>
    </source>
</reference>
<dbReference type="InParanoid" id="A0A1Y1XYI4"/>
<comment type="caution">
    <text evidence="2">The sequence shown here is derived from an EMBL/GenBank/DDBJ whole genome shotgun (WGS) entry which is preliminary data.</text>
</comment>
<dbReference type="PANTHER" id="PTHR43162">
    <property type="match status" value="1"/>
</dbReference>
<protein>
    <submittedName>
        <fullName evidence="2">NAD(P)-binding protein</fullName>
    </submittedName>
</protein>
<dbReference type="Gene3D" id="3.90.25.10">
    <property type="entry name" value="UDP-galactose 4-epimerase, domain 1"/>
    <property type="match status" value="1"/>
</dbReference>
<dbReference type="Pfam" id="PF05368">
    <property type="entry name" value="NmrA"/>
    <property type="match status" value="1"/>
</dbReference>
<dbReference type="InterPro" id="IPR051604">
    <property type="entry name" value="Ergot_Alk_Oxidoreductase"/>
</dbReference>
<accession>A0A1Y1XYI4</accession>